<feature type="compositionally biased region" description="Polar residues" evidence="6">
    <location>
        <begin position="18"/>
        <end position="28"/>
    </location>
</feature>
<keyword evidence="2" id="KW-0349">Heme</keyword>
<feature type="region of interest" description="Disordered" evidence="6">
    <location>
        <begin position="57"/>
        <end position="79"/>
    </location>
</feature>
<protein>
    <submittedName>
        <fullName evidence="7">Phenylacetaldoxime dehydratase family</fullName>
    </submittedName>
</protein>
<reference evidence="7" key="2">
    <citation type="submission" date="2020-02" db="EMBL/GenBank/DDBJ databases">
        <title>Identification and distribution of gene clusters putatively required for synthesis of sphingolipid metabolism inhibitors in phylogenetically diverse species of the filamentous fungus Fusarium.</title>
        <authorList>
            <person name="Kim H.-S."/>
            <person name="Busman M."/>
            <person name="Brown D.W."/>
            <person name="Divon H."/>
            <person name="Uhlig S."/>
            <person name="Proctor R.H."/>
        </authorList>
    </citation>
    <scope>NUCLEOTIDE SEQUENCE</scope>
    <source>
        <strain evidence="7">NRRL 25174</strain>
    </source>
</reference>
<evidence type="ECO:0000256" key="2">
    <source>
        <dbReference type="ARBA" id="ARBA00022617"/>
    </source>
</evidence>
<feature type="region of interest" description="Disordered" evidence="6">
    <location>
        <begin position="1"/>
        <end position="31"/>
    </location>
</feature>
<keyword evidence="5" id="KW-0456">Lyase</keyword>
<evidence type="ECO:0000313" key="8">
    <source>
        <dbReference type="Proteomes" id="UP000730481"/>
    </source>
</evidence>
<evidence type="ECO:0000256" key="1">
    <source>
        <dbReference type="ARBA" id="ARBA00001970"/>
    </source>
</evidence>
<accession>A0A9P5DV08</accession>
<comment type="caution">
    <text evidence="7">The sequence shown here is derived from an EMBL/GenBank/DDBJ whole genome shotgun (WGS) entry which is preliminary data.</text>
</comment>
<evidence type="ECO:0000256" key="5">
    <source>
        <dbReference type="ARBA" id="ARBA00023239"/>
    </source>
</evidence>
<comment type="cofactor">
    <cofactor evidence="1">
        <name>heme b</name>
        <dbReference type="ChEBI" id="CHEBI:60344"/>
    </cofactor>
</comment>
<dbReference type="GO" id="GO:0046872">
    <property type="term" value="F:metal ion binding"/>
    <property type="evidence" value="ECO:0007669"/>
    <property type="project" value="UniProtKB-KW"/>
</dbReference>
<gene>
    <name evidence="7" type="ORF">FBEOM_7645</name>
</gene>
<dbReference type="OrthoDB" id="3359285at2759"/>
<proteinExistence type="predicted"/>
<dbReference type="AlphaFoldDB" id="A0A9P5DV08"/>
<organism evidence="7 8">
    <name type="scientific">Fusarium beomiforme</name>
    <dbReference type="NCBI Taxonomy" id="44412"/>
    <lineage>
        <taxon>Eukaryota</taxon>
        <taxon>Fungi</taxon>
        <taxon>Dikarya</taxon>
        <taxon>Ascomycota</taxon>
        <taxon>Pezizomycotina</taxon>
        <taxon>Sordariomycetes</taxon>
        <taxon>Hypocreomycetidae</taxon>
        <taxon>Hypocreales</taxon>
        <taxon>Nectriaceae</taxon>
        <taxon>Fusarium</taxon>
        <taxon>Fusarium burgessii species complex</taxon>
    </lineage>
</organism>
<dbReference type="Pfam" id="PF13816">
    <property type="entry name" value="Dehydratase_hem"/>
    <property type="match status" value="1"/>
</dbReference>
<name>A0A9P5DV08_9HYPO</name>
<keyword evidence="8" id="KW-1185">Reference proteome</keyword>
<dbReference type="Proteomes" id="UP000730481">
    <property type="component" value="Unassembled WGS sequence"/>
</dbReference>
<dbReference type="EMBL" id="PVQB02000342">
    <property type="protein sequence ID" value="KAF4338457.1"/>
    <property type="molecule type" value="Genomic_DNA"/>
</dbReference>
<evidence type="ECO:0000256" key="3">
    <source>
        <dbReference type="ARBA" id="ARBA00022723"/>
    </source>
</evidence>
<keyword evidence="3" id="KW-0479">Metal-binding</keyword>
<evidence type="ECO:0000256" key="6">
    <source>
        <dbReference type="SAM" id="MobiDB-lite"/>
    </source>
</evidence>
<feature type="compositionally biased region" description="Polar residues" evidence="6">
    <location>
        <begin position="1"/>
        <end position="11"/>
    </location>
</feature>
<evidence type="ECO:0000313" key="7">
    <source>
        <dbReference type="EMBL" id="KAF4338457.1"/>
    </source>
</evidence>
<dbReference type="GO" id="GO:0016829">
    <property type="term" value="F:lyase activity"/>
    <property type="evidence" value="ECO:0007669"/>
    <property type="project" value="UniProtKB-KW"/>
</dbReference>
<keyword evidence="4" id="KW-0408">Iron</keyword>
<reference evidence="7" key="1">
    <citation type="journal article" date="2017" name="Mycologia">
        <title>Fusarium algeriense, sp. nov., a novel toxigenic crown rot pathogen of durum wheat from Algeria is nested in the Fusarium burgessii species complex.</title>
        <authorList>
            <person name="Laraba I."/>
            <person name="Keddad A."/>
            <person name="Boureghda H."/>
            <person name="Abdallah N."/>
            <person name="Vaughan M.M."/>
            <person name="Proctor R.H."/>
            <person name="Busman M."/>
            <person name="O'Donnell K."/>
        </authorList>
    </citation>
    <scope>NUCLEOTIDE SEQUENCE</scope>
    <source>
        <strain evidence="7">NRRL 25174</strain>
    </source>
</reference>
<sequence>MGVNSVANTSLRADPHSQAASTASSKTLQPPERIVQFSTSKRPCLEPAIPSHLQVKRTQPLHHPRCFRGPQQASHSARWPKETTAIVTIDLGIQHPSSADPTTAIDLVRRAIRSNLGPHHHVRSSFTDTSGYRNIVFTLYWKDVASYRQWEATMPPGWWYQGLALDSQVGMFRELYTVPINDTETTFALPDPEGYSVIAESMSGETDTHEYWGSARDRIPRSQTDTLEPDGWPSLKEDTFSTDPRCQLVSVEPHENLCLIRSGQVWENSTPAEIKSYNTEIKPTLDSGMEELTKNGKQFGCFSNRYMQIEDDDGNAMGKTWSISMWESLERLEKWSLTPKHKEIFGTQINHFNRMEREDEEANLNLWHELMVLRKEDQSFVYFKCHRKTGILAAVYN</sequence>
<dbReference type="InterPro" id="IPR025702">
    <property type="entry name" value="OXD"/>
</dbReference>
<evidence type="ECO:0000256" key="4">
    <source>
        <dbReference type="ARBA" id="ARBA00023004"/>
    </source>
</evidence>